<reference evidence="2" key="1">
    <citation type="submission" date="2022-11" db="UniProtKB">
        <authorList>
            <consortium name="WormBaseParasite"/>
        </authorList>
    </citation>
    <scope>IDENTIFICATION</scope>
</reference>
<dbReference type="AlphaFoldDB" id="A0A915KT90"/>
<name>A0A915KT90_ROMCU</name>
<organism evidence="1 2">
    <name type="scientific">Romanomermis culicivorax</name>
    <name type="common">Nematode worm</name>
    <dbReference type="NCBI Taxonomy" id="13658"/>
    <lineage>
        <taxon>Eukaryota</taxon>
        <taxon>Metazoa</taxon>
        <taxon>Ecdysozoa</taxon>
        <taxon>Nematoda</taxon>
        <taxon>Enoplea</taxon>
        <taxon>Dorylaimia</taxon>
        <taxon>Mermithida</taxon>
        <taxon>Mermithoidea</taxon>
        <taxon>Mermithidae</taxon>
        <taxon>Romanomermis</taxon>
    </lineage>
</organism>
<protein>
    <submittedName>
        <fullName evidence="2">Uncharacterized protein</fullName>
    </submittedName>
</protein>
<proteinExistence type="predicted"/>
<accession>A0A915KT90</accession>
<dbReference type="WBParaSite" id="nRc.2.0.1.t40838-RA">
    <property type="protein sequence ID" value="nRc.2.0.1.t40838-RA"/>
    <property type="gene ID" value="nRc.2.0.1.g40838"/>
</dbReference>
<dbReference type="Proteomes" id="UP000887565">
    <property type="component" value="Unplaced"/>
</dbReference>
<evidence type="ECO:0000313" key="1">
    <source>
        <dbReference type="Proteomes" id="UP000887565"/>
    </source>
</evidence>
<evidence type="ECO:0000313" key="2">
    <source>
        <dbReference type="WBParaSite" id="nRc.2.0.1.t40838-RA"/>
    </source>
</evidence>
<keyword evidence="1" id="KW-1185">Reference proteome</keyword>
<sequence>MLLAFGVITIQSQNPRCDLPGQDEFIFVPIRQAQTPTICEGNSLQSVTIPNTVQNVACAYSSNGKLRRVLIRKHSRKYYTQWQFCQDVQVRKFDGFICQFENTCYLRSDIVQRIQTEHEFTGETCHQLIKKLQQVDPSAYNTMFRSSDSQPCDFKTLIDAETTTTGTVVQSPNHHGFSIPTRQMAVQTTTK</sequence>